<dbReference type="PANTHER" id="PTHR30290:SF64">
    <property type="entry name" value="ABC TRANSPORTER PERIPLASMIC BINDING PROTEIN"/>
    <property type="match status" value="1"/>
</dbReference>
<dbReference type="SUPFAM" id="SSF53850">
    <property type="entry name" value="Periplasmic binding protein-like II"/>
    <property type="match status" value="1"/>
</dbReference>
<evidence type="ECO:0000313" key="7">
    <source>
        <dbReference type="Proteomes" id="UP000565745"/>
    </source>
</evidence>
<dbReference type="GO" id="GO:0015833">
    <property type="term" value="P:peptide transport"/>
    <property type="evidence" value="ECO:0007669"/>
    <property type="project" value="TreeGrafter"/>
</dbReference>
<dbReference type="CDD" id="cd08497">
    <property type="entry name" value="MbnE-like"/>
    <property type="match status" value="1"/>
</dbReference>
<dbReference type="EMBL" id="JACIFU010000002">
    <property type="protein sequence ID" value="MBB4173743.1"/>
    <property type="molecule type" value="Genomic_DNA"/>
</dbReference>
<dbReference type="Gene3D" id="3.40.190.10">
    <property type="entry name" value="Periplasmic binding protein-like II"/>
    <property type="match status" value="1"/>
</dbReference>
<evidence type="ECO:0000313" key="6">
    <source>
        <dbReference type="EMBL" id="MBB4173743.1"/>
    </source>
</evidence>
<dbReference type="InterPro" id="IPR000914">
    <property type="entry name" value="SBP_5_dom"/>
</dbReference>
<dbReference type="Pfam" id="PF00496">
    <property type="entry name" value="SBP_bac_5"/>
    <property type="match status" value="1"/>
</dbReference>
<evidence type="ECO:0000256" key="4">
    <source>
        <dbReference type="SAM" id="SignalP"/>
    </source>
</evidence>
<feature type="chain" id="PRO_5031356474" evidence="4">
    <location>
        <begin position="28"/>
        <end position="611"/>
    </location>
</feature>
<reference evidence="6 7" key="1">
    <citation type="submission" date="2020-08" db="EMBL/GenBank/DDBJ databases">
        <title>Genomic Encyclopedia of Type Strains, Phase IV (KMG-IV): sequencing the most valuable type-strain genomes for metagenomic binning, comparative biology and taxonomic classification.</title>
        <authorList>
            <person name="Goeker M."/>
        </authorList>
    </citation>
    <scope>NUCLEOTIDE SEQUENCE [LARGE SCALE GENOMIC DNA]</scope>
    <source>
        <strain evidence="6 7">DSM 101015</strain>
    </source>
</reference>
<dbReference type="RefSeq" id="WP_174416560.1">
    <property type="nucleotide sequence ID" value="NZ_JACIFU010000002.1"/>
</dbReference>
<evidence type="ECO:0000256" key="3">
    <source>
        <dbReference type="ARBA" id="ARBA00022729"/>
    </source>
</evidence>
<feature type="signal peptide" evidence="4">
    <location>
        <begin position="1"/>
        <end position="27"/>
    </location>
</feature>
<dbReference type="InterPro" id="IPR030678">
    <property type="entry name" value="Peptide/Ni-bd"/>
</dbReference>
<dbReference type="GO" id="GO:1904680">
    <property type="term" value="F:peptide transmembrane transporter activity"/>
    <property type="evidence" value="ECO:0007669"/>
    <property type="project" value="TreeGrafter"/>
</dbReference>
<comment type="caution">
    <text evidence="6">The sequence shown here is derived from an EMBL/GenBank/DDBJ whole genome shotgun (WGS) entry which is preliminary data.</text>
</comment>
<keyword evidence="3 4" id="KW-0732">Signal</keyword>
<comment type="subcellular location">
    <subcellularLocation>
        <location evidence="1">Periplasm</location>
    </subcellularLocation>
</comment>
<accession>A0A7W6M772</accession>
<dbReference type="Gene3D" id="3.10.105.10">
    <property type="entry name" value="Dipeptide-binding Protein, Domain 3"/>
    <property type="match status" value="1"/>
</dbReference>
<dbReference type="Proteomes" id="UP000565745">
    <property type="component" value="Unassembled WGS sequence"/>
</dbReference>
<organism evidence="6 7">
    <name type="scientific">Sulfitobacter noctilucicola</name>
    <dbReference type="NCBI Taxonomy" id="1342301"/>
    <lineage>
        <taxon>Bacteria</taxon>
        <taxon>Pseudomonadati</taxon>
        <taxon>Pseudomonadota</taxon>
        <taxon>Alphaproteobacteria</taxon>
        <taxon>Rhodobacterales</taxon>
        <taxon>Roseobacteraceae</taxon>
        <taxon>Sulfitobacter</taxon>
    </lineage>
</organism>
<proteinExistence type="inferred from homology"/>
<dbReference type="GO" id="GO:0030288">
    <property type="term" value="C:outer membrane-bounded periplasmic space"/>
    <property type="evidence" value="ECO:0007669"/>
    <property type="project" value="TreeGrafter"/>
</dbReference>
<keyword evidence="7" id="KW-1185">Reference proteome</keyword>
<dbReference type="PANTHER" id="PTHR30290">
    <property type="entry name" value="PERIPLASMIC BINDING COMPONENT OF ABC TRANSPORTER"/>
    <property type="match status" value="1"/>
</dbReference>
<evidence type="ECO:0000256" key="2">
    <source>
        <dbReference type="ARBA" id="ARBA00005695"/>
    </source>
</evidence>
<dbReference type="GO" id="GO:0043190">
    <property type="term" value="C:ATP-binding cassette (ABC) transporter complex"/>
    <property type="evidence" value="ECO:0007669"/>
    <property type="project" value="InterPro"/>
</dbReference>
<protein>
    <submittedName>
        <fullName evidence="6">Peptide/nickel transport system substrate-binding protein</fullName>
    </submittedName>
</protein>
<gene>
    <name evidence="6" type="ORF">GGR93_001516</name>
</gene>
<name>A0A7W6M772_9RHOB</name>
<feature type="domain" description="Solute-binding protein family 5" evidence="5">
    <location>
        <begin position="104"/>
        <end position="513"/>
    </location>
</feature>
<dbReference type="GO" id="GO:0042884">
    <property type="term" value="P:microcin transport"/>
    <property type="evidence" value="ECO:0007669"/>
    <property type="project" value="TreeGrafter"/>
</dbReference>
<comment type="similarity">
    <text evidence="2">Belongs to the bacterial solute-binding protein 5 family.</text>
</comment>
<evidence type="ECO:0000256" key="1">
    <source>
        <dbReference type="ARBA" id="ARBA00004418"/>
    </source>
</evidence>
<evidence type="ECO:0000259" key="5">
    <source>
        <dbReference type="Pfam" id="PF00496"/>
    </source>
</evidence>
<dbReference type="InterPro" id="IPR039424">
    <property type="entry name" value="SBP_5"/>
</dbReference>
<dbReference type="PIRSF" id="PIRSF002741">
    <property type="entry name" value="MppA"/>
    <property type="match status" value="1"/>
</dbReference>
<sequence length="611" mass="67264">MALNFFQKLRGVVALSSLILATGFVQAEPMHGISMYGEPALPPDFVSLPYTNPNAPKGGAITLGNTGGFDSLNPFVRKGTVPWQLQFFTHESLMGRSWDEPFTLYGLLAESVEVSDARDWVEFTLRPEAAFSDGTPVTVEDVLFSYELLGTEGHPRYSGLYTQIDKMEATGPRSVRFSFKGDNRELALLAGMRPILSKAQWEGRDFANAPLAEIPLGTGPYTVSSFDAGRRVTLTRNPDYWGADVPFRRGTHNFDQITLDFYGDANVLFEAFKAGEISAGREFNAELWATQYNFPAVQRGEVIKSTFPHRKPSGMTGFVMNTRRAPFDDWRVRDALIHAFNFEFINETLTGGALPRITSYFSNSDLAMRTGPAEPDVAALLTPSAEDLPNGALEGYALPVSDGSARNRAGIRKAMAQLEASGYSAADGKMRGPDGTALAFSILVSKGSAQDFSNSEKAAELYVRALERLGIDAKVELVDSAQVVERLSTFDFDITTFRRALSLSPGTEQRFYWGSDAAMQDGSRNMMGVQSAAIDAMIDTMLSARAAEDFTSATRALDRLLTAGRYVIPIWQFNEGLIAHRATMKYPDKIPLYGDGPNYMPEVWWHEDATQ</sequence>
<dbReference type="AlphaFoldDB" id="A0A7W6M772"/>